<evidence type="ECO:0000256" key="3">
    <source>
        <dbReference type="ARBA" id="ARBA00022741"/>
    </source>
</evidence>
<gene>
    <name evidence="8" type="ORF">KTT_34750</name>
</gene>
<evidence type="ECO:0000256" key="6">
    <source>
        <dbReference type="ARBA" id="ARBA00023136"/>
    </source>
</evidence>
<keyword evidence="1" id="KW-0813">Transport</keyword>
<dbReference type="Pfam" id="PF00005">
    <property type="entry name" value="ABC_tran"/>
    <property type="match status" value="1"/>
</dbReference>
<dbReference type="GO" id="GO:0005524">
    <property type="term" value="F:ATP binding"/>
    <property type="evidence" value="ECO:0007669"/>
    <property type="project" value="UniProtKB-KW"/>
</dbReference>
<accession>A0A402A3J8</accession>
<dbReference type="GO" id="GO:0015408">
    <property type="term" value="F:ABC-type ferric iron transporter activity"/>
    <property type="evidence" value="ECO:0007669"/>
    <property type="project" value="InterPro"/>
</dbReference>
<dbReference type="SMART" id="SM00382">
    <property type="entry name" value="AAA"/>
    <property type="match status" value="1"/>
</dbReference>
<evidence type="ECO:0000256" key="5">
    <source>
        <dbReference type="ARBA" id="ARBA00022967"/>
    </source>
</evidence>
<dbReference type="InterPro" id="IPR015853">
    <property type="entry name" value="ABC_transpr_FbpC"/>
</dbReference>
<dbReference type="PROSITE" id="PS50893">
    <property type="entry name" value="ABC_TRANSPORTER_2"/>
    <property type="match status" value="1"/>
</dbReference>
<organism evidence="8 9">
    <name type="scientific">Tengunoibacter tsumagoiensis</name>
    <dbReference type="NCBI Taxonomy" id="2014871"/>
    <lineage>
        <taxon>Bacteria</taxon>
        <taxon>Bacillati</taxon>
        <taxon>Chloroflexota</taxon>
        <taxon>Ktedonobacteria</taxon>
        <taxon>Ktedonobacterales</taxon>
        <taxon>Dictyobacteraceae</taxon>
        <taxon>Tengunoibacter</taxon>
    </lineage>
</organism>
<proteinExistence type="predicted"/>
<dbReference type="SUPFAM" id="SSF50331">
    <property type="entry name" value="MOP-like"/>
    <property type="match status" value="1"/>
</dbReference>
<evidence type="ECO:0000259" key="7">
    <source>
        <dbReference type="PROSITE" id="PS50893"/>
    </source>
</evidence>
<dbReference type="InterPro" id="IPR047641">
    <property type="entry name" value="ABC_transpr_MalK/UgpC-like"/>
</dbReference>
<protein>
    <submittedName>
        <fullName evidence="8">Sugar ABC transporter ATP-binding protein</fullName>
    </submittedName>
</protein>
<dbReference type="Gene3D" id="3.40.50.300">
    <property type="entry name" value="P-loop containing nucleotide triphosphate hydrolases"/>
    <property type="match status" value="1"/>
</dbReference>
<dbReference type="OrthoDB" id="3180400at2"/>
<dbReference type="RefSeq" id="WP_126581127.1">
    <property type="nucleotide sequence ID" value="NZ_BIFR01000001.1"/>
</dbReference>
<evidence type="ECO:0000256" key="4">
    <source>
        <dbReference type="ARBA" id="ARBA00022840"/>
    </source>
</evidence>
<keyword evidence="5" id="KW-1278">Translocase</keyword>
<feature type="domain" description="ABC transporter" evidence="7">
    <location>
        <begin position="4"/>
        <end position="234"/>
    </location>
</feature>
<keyword evidence="6" id="KW-0472">Membrane</keyword>
<evidence type="ECO:0000256" key="1">
    <source>
        <dbReference type="ARBA" id="ARBA00022448"/>
    </source>
</evidence>
<dbReference type="InterPro" id="IPR003593">
    <property type="entry name" value="AAA+_ATPase"/>
</dbReference>
<evidence type="ECO:0000313" key="8">
    <source>
        <dbReference type="EMBL" id="GCE13616.1"/>
    </source>
</evidence>
<dbReference type="InterPro" id="IPR027417">
    <property type="entry name" value="P-loop_NTPase"/>
</dbReference>
<keyword evidence="2" id="KW-1003">Cell membrane</keyword>
<evidence type="ECO:0000313" key="9">
    <source>
        <dbReference type="Proteomes" id="UP000287352"/>
    </source>
</evidence>
<dbReference type="FunFam" id="3.40.50.300:FF:000042">
    <property type="entry name" value="Maltose/maltodextrin ABC transporter, ATP-binding protein"/>
    <property type="match status" value="1"/>
</dbReference>
<dbReference type="InterPro" id="IPR008995">
    <property type="entry name" value="Mo/tungstate-bd_C_term_dom"/>
</dbReference>
<dbReference type="PANTHER" id="PTHR43875">
    <property type="entry name" value="MALTODEXTRIN IMPORT ATP-BINDING PROTEIN MSMX"/>
    <property type="match status" value="1"/>
</dbReference>
<dbReference type="Gene3D" id="2.40.50.100">
    <property type="match status" value="1"/>
</dbReference>
<name>A0A402A3J8_9CHLR</name>
<keyword evidence="3" id="KW-0547">Nucleotide-binding</keyword>
<dbReference type="PANTHER" id="PTHR43875:SF15">
    <property type="entry name" value="TREHALOSE IMPORT ATP-BINDING PROTEIN SUGC"/>
    <property type="match status" value="1"/>
</dbReference>
<dbReference type="EMBL" id="BIFR01000001">
    <property type="protein sequence ID" value="GCE13616.1"/>
    <property type="molecule type" value="Genomic_DNA"/>
</dbReference>
<dbReference type="SUPFAM" id="SSF52540">
    <property type="entry name" value="P-loop containing nucleoside triphosphate hydrolases"/>
    <property type="match status" value="1"/>
</dbReference>
<dbReference type="InterPro" id="IPR003439">
    <property type="entry name" value="ABC_transporter-like_ATP-bd"/>
</dbReference>
<keyword evidence="9" id="KW-1185">Reference proteome</keyword>
<comment type="caution">
    <text evidence="8">The sequence shown here is derived from an EMBL/GenBank/DDBJ whole genome shotgun (WGS) entry which is preliminary data.</text>
</comment>
<keyword evidence="4 8" id="KW-0067">ATP-binding</keyword>
<evidence type="ECO:0000256" key="2">
    <source>
        <dbReference type="ARBA" id="ARBA00022475"/>
    </source>
</evidence>
<dbReference type="GO" id="GO:0055052">
    <property type="term" value="C:ATP-binding cassette (ABC) transporter complex, substrate-binding subunit-containing"/>
    <property type="evidence" value="ECO:0007669"/>
    <property type="project" value="TreeGrafter"/>
</dbReference>
<sequence length="372" mass="42173">MSELEVLNLVKQSQEQLIIDHVSFHIADGEFFVLLGPSGSGKSTLIRLLCGFETPDAGQIILNGQEITNQLNHHRNLAVVFQDYGLFESMNVFDNIAYSLQNQHMPRKEIEMRILMASEVLELKSLLKRALTDLSGGEVQRVALAKVLVKDADLYLFDEPLSQLDQKARYRIRQEIMMIHHLKRKPTLYITHDQNEAFAMADRIAVISDGKIQQIGTPEEVRNRPKTLFVAKFLSDPPINLLESYLQYHDVRYHMTTDGLQLILPTRWTNGLARLGPQSKISLGLRPTGLIPQWDLPTLEGVPHVRAQTQVMAVEPMIGRVLVQLKLGFHTLLTAEFDDDHPQALYIGAMLIIGIKMEEFLLFHPTSGELLN</sequence>
<dbReference type="GO" id="GO:0016887">
    <property type="term" value="F:ATP hydrolysis activity"/>
    <property type="evidence" value="ECO:0007669"/>
    <property type="project" value="InterPro"/>
</dbReference>
<reference evidence="9" key="1">
    <citation type="submission" date="2018-12" db="EMBL/GenBank/DDBJ databases">
        <title>Tengunoibacter tsumagoiensis gen. nov., sp. nov., Dictyobacter kobayashii sp. nov., D. alpinus sp. nov., and D. joshuensis sp. nov. and description of Dictyobacteraceae fam. nov. within the order Ktedonobacterales isolated from Tengu-no-mugimeshi.</title>
        <authorList>
            <person name="Wang C.M."/>
            <person name="Zheng Y."/>
            <person name="Sakai Y."/>
            <person name="Toyoda A."/>
            <person name="Minakuchi Y."/>
            <person name="Abe K."/>
            <person name="Yokota A."/>
            <person name="Yabe S."/>
        </authorList>
    </citation>
    <scope>NUCLEOTIDE SEQUENCE [LARGE SCALE GENOMIC DNA]</scope>
    <source>
        <strain evidence="9">Uno3</strain>
    </source>
</reference>
<dbReference type="AlphaFoldDB" id="A0A402A3J8"/>
<dbReference type="Proteomes" id="UP000287352">
    <property type="component" value="Unassembled WGS sequence"/>
</dbReference>
<dbReference type="CDD" id="cd03259">
    <property type="entry name" value="ABC_Carb_Solutes_like"/>
    <property type="match status" value="1"/>
</dbReference>